<reference evidence="1 2" key="1">
    <citation type="submission" date="2017-05" db="EMBL/GenBank/DDBJ databases">
        <title>De novo genome assembly of Deniococcus indicus strain DR1.</title>
        <authorList>
            <person name="Chauhan D."/>
            <person name="Yennamalli R.M."/>
            <person name="Priyadarshini R."/>
        </authorList>
    </citation>
    <scope>NUCLEOTIDE SEQUENCE [LARGE SCALE GENOMIC DNA]</scope>
    <source>
        <strain evidence="1 2">DR1</strain>
    </source>
</reference>
<evidence type="ECO:0000313" key="1">
    <source>
        <dbReference type="EMBL" id="OWL95477.1"/>
    </source>
</evidence>
<evidence type="ECO:0008006" key="3">
    <source>
        <dbReference type="Google" id="ProtNLM"/>
    </source>
</evidence>
<gene>
    <name evidence="1" type="ORF">CBQ26_12005</name>
</gene>
<dbReference type="Proteomes" id="UP000197208">
    <property type="component" value="Unassembled WGS sequence"/>
</dbReference>
<organism evidence="1 2">
    <name type="scientific">Deinococcus indicus</name>
    <dbReference type="NCBI Taxonomy" id="223556"/>
    <lineage>
        <taxon>Bacteria</taxon>
        <taxon>Thermotogati</taxon>
        <taxon>Deinococcota</taxon>
        <taxon>Deinococci</taxon>
        <taxon>Deinococcales</taxon>
        <taxon>Deinococcaceae</taxon>
        <taxon>Deinococcus</taxon>
    </lineage>
</organism>
<sequence length="326" mass="35655">MSCAATWRCCSMTSRPLSGASVHARLRNLAQATGNMNAALPNLQVSYVQQGFLARLAVSPYLDRFVVKGGVTMLARYGDRARPTRDIDLSAQGIDSDVDAVRAIIQEICAIAHASGALPVDDALEFPQAFTAEMINEQRDVPGVRVVMAVGLRGTNQRLPLQLDVTFNTGSMLPPMDLEFPPVLLPEGVRFAAYPLEVMVSDKFAALVDYGIGVSRMNDLHDLWLASSREGLDAGLLRDVMERSWPQRNTRFDDVPSVLAPDFAVDADLKRKWDRYVRAWRGDLTSLPPDVETLMARVAAYAGAVASGERTAGTWDSELGTWNDLA</sequence>
<evidence type="ECO:0000313" key="2">
    <source>
        <dbReference type="Proteomes" id="UP000197208"/>
    </source>
</evidence>
<protein>
    <recommendedName>
        <fullName evidence="3">Nucleotidyl transferase AbiEii/AbiGii toxin family protein</fullName>
    </recommendedName>
</protein>
<dbReference type="Pfam" id="PF08843">
    <property type="entry name" value="AbiEii"/>
    <property type="match status" value="1"/>
</dbReference>
<dbReference type="AlphaFoldDB" id="A0A246BJI8"/>
<proteinExistence type="predicted"/>
<keyword evidence="2" id="KW-1185">Reference proteome</keyword>
<dbReference type="EMBL" id="NHMK01000016">
    <property type="protein sequence ID" value="OWL95477.1"/>
    <property type="molecule type" value="Genomic_DNA"/>
</dbReference>
<dbReference type="OrthoDB" id="9808443at2"/>
<dbReference type="InterPro" id="IPR014942">
    <property type="entry name" value="AbiEii"/>
</dbReference>
<accession>A0A246BJI8</accession>
<name>A0A246BJI8_9DEIO</name>
<comment type="caution">
    <text evidence="1">The sequence shown here is derived from an EMBL/GenBank/DDBJ whole genome shotgun (WGS) entry which is preliminary data.</text>
</comment>